<proteinExistence type="predicted"/>
<sequence>MDYYLQAFRQYADFSGRWTRTQYWMFVLVNLLILLGIAVIENLIRTALISSIYGLVLLIPGISAGVRRLRDAGFSPWWLLLAFIPVIGTIALIVLLAQPTKTASAE</sequence>
<gene>
    <name evidence="2" type="ORF">ACFOEB_05275</name>
</gene>
<protein>
    <submittedName>
        <fullName evidence="2">DUF805 domain-containing protein</fullName>
    </submittedName>
</protein>
<comment type="caution">
    <text evidence="2">The sequence shown here is derived from an EMBL/GenBank/DDBJ whole genome shotgun (WGS) entry which is preliminary data.</text>
</comment>
<evidence type="ECO:0000313" key="3">
    <source>
        <dbReference type="Proteomes" id="UP001595548"/>
    </source>
</evidence>
<keyword evidence="3" id="KW-1185">Reference proteome</keyword>
<dbReference type="InterPro" id="IPR008523">
    <property type="entry name" value="DUF805"/>
</dbReference>
<evidence type="ECO:0000313" key="2">
    <source>
        <dbReference type="EMBL" id="MFC3154607.1"/>
    </source>
</evidence>
<dbReference type="RefSeq" id="WP_339617928.1">
    <property type="nucleotide sequence ID" value="NZ_AP031500.1"/>
</dbReference>
<reference evidence="3" key="1">
    <citation type="journal article" date="2019" name="Int. J. Syst. Evol. Microbiol.">
        <title>The Global Catalogue of Microorganisms (GCM) 10K type strain sequencing project: providing services to taxonomists for standard genome sequencing and annotation.</title>
        <authorList>
            <consortium name="The Broad Institute Genomics Platform"/>
            <consortium name="The Broad Institute Genome Sequencing Center for Infectious Disease"/>
            <person name="Wu L."/>
            <person name="Ma J."/>
        </authorList>
    </citation>
    <scope>NUCLEOTIDE SEQUENCE [LARGE SCALE GENOMIC DNA]</scope>
    <source>
        <strain evidence="3">KCTC 52141</strain>
    </source>
</reference>
<keyword evidence="1" id="KW-0812">Transmembrane</keyword>
<dbReference type="Proteomes" id="UP001595548">
    <property type="component" value="Unassembled WGS sequence"/>
</dbReference>
<keyword evidence="1" id="KW-1133">Transmembrane helix</keyword>
<feature type="transmembrane region" description="Helical" evidence="1">
    <location>
        <begin position="46"/>
        <end position="66"/>
    </location>
</feature>
<keyword evidence="1" id="KW-0472">Membrane</keyword>
<dbReference type="PANTHER" id="PTHR34980:SF2">
    <property type="entry name" value="INNER MEMBRANE PROTEIN YHAH-RELATED"/>
    <property type="match status" value="1"/>
</dbReference>
<feature type="transmembrane region" description="Helical" evidence="1">
    <location>
        <begin position="21"/>
        <end position="40"/>
    </location>
</feature>
<dbReference type="EMBL" id="JBHRTL010000005">
    <property type="protein sequence ID" value="MFC3154607.1"/>
    <property type="molecule type" value="Genomic_DNA"/>
</dbReference>
<feature type="transmembrane region" description="Helical" evidence="1">
    <location>
        <begin position="78"/>
        <end position="97"/>
    </location>
</feature>
<dbReference type="Pfam" id="PF05656">
    <property type="entry name" value="DUF805"/>
    <property type="match status" value="1"/>
</dbReference>
<evidence type="ECO:0000256" key="1">
    <source>
        <dbReference type="SAM" id="Phobius"/>
    </source>
</evidence>
<organism evidence="2 3">
    <name type="scientific">Gilvimarinus japonicus</name>
    <dbReference type="NCBI Taxonomy" id="1796469"/>
    <lineage>
        <taxon>Bacteria</taxon>
        <taxon>Pseudomonadati</taxon>
        <taxon>Pseudomonadota</taxon>
        <taxon>Gammaproteobacteria</taxon>
        <taxon>Cellvibrionales</taxon>
        <taxon>Cellvibrionaceae</taxon>
        <taxon>Gilvimarinus</taxon>
    </lineage>
</organism>
<accession>A0ABV7HLN7</accession>
<dbReference type="PANTHER" id="PTHR34980">
    <property type="entry name" value="INNER MEMBRANE PROTEIN-RELATED-RELATED"/>
    <property type="match status" value="1"/>
</dbReference>
<name>A0ABV7HLN7_9GAMM</name>